<evidence type="ECO:0000313" key="12">
    <source>
        <dbReference type="Proteomes" id="UP000008386"/>
    </source>
</evidence>
<dbReference type="GO" id="GO:0051539">
    <property type="term" value="F:4 iron, 4 sulfur cluster binding"/>
    <property type="evidence" value="ECO:0007669"/>
    <property type="project" value="UniProtKB-KW"/>
</dbReference>
<dbReference type="PANTHER" id="PTHR30038:SF0">
    <property type="entry name" value="TUNGSTEN-CONTAINING ALDEHYDE FERREDOXIN OXIDOREDUCTASE"/>
    <property type="match status" value="1"/>
</dbReference>
<keyword evidence="6" id="KW-0408">Iron</keyword>
<dbReference type="InterPro" id="IPR013983">
    <property type="entry name" value="Ald_Fedxn_OxRdtase_N"/>
</dbReference>
<dbReference type="RefSeq" id="WP_013905685.1">
    <property type="nucleotide sequence ID" value="NC_015680.1"/>
</dbReference>
<evidence type="ECO:0000256" key="8">
    <source>
        <dbReference type="ARBA" id="ARBA00023245"/>
    </source>
</evidence>
<dbReference type="GeneID" id="10837518"/>
<feature type="domain" description="Aldehyde ferredoxin oxidoreductase N-terminal" evidence="10">
    <location>
        <begin position="4"/>
        <end position="207"/>
    </location>
</feature>
<name>F8AEB6_PYRYC</name>
<evidence type="ECO:0000256" key="2">
    <source>
        <dbReference type="ARBA" id="ARBA00011032"/>
    </source>
</evidence>
<dbReference type="InterPro" id="IPR013985">
    <property type="entry name" value="Ald_Fedxn_OxRdtase_dom3"/>
</dbReference>
<keyword evidence="7" id="KW-0411">Iron-sulfur</keyword>
<dbReference type="AlphaFoldDB" id="F8AEB6"/>
<accession>F8AEB6</accession>
<dbReference type="PANTHER" id="PTHR30038">
    <property type="entry name" value="ALDEHYDE FERREDOXIN OXIDOREDUCTASE"/>
    <property type="match status" value="1"/>
</dbReference>
<proteinExistence type="inferred from homology"/>
<dbReference type="Gene3D" id="1.10.599.10">
    <property type="entry name" value="Aldehyde Ferredoxin Oxidoreductase Protein, subunit A, domain 3"/>
    <property type="match status" value="1"/>
</dbReference>
<dbReference type="KEGG" id="pya:PYCH_09430"/>
<dbReference type="eggNOG" id="arCOG00706">
    <property type="taxonomic scope" value="Archaea"/>
</dbReference>
<dbReference type="HOGENOM" id="CLU_020364_1_0_2"/>
<dbReference type="GO" id="GO:0009055">
    <property type="term" value="F:electron transfer activity"/>
    <property type="evidence" value="ECO:0007669"/>
    <property type="project" value="InterPro"/>
</dbReference>
<evidence type="ECO:0000256" key="7">
    <source>
        <dbReference type="ARBA" id="ARBA00023014"/>
    </source>
</evidence>
<evidence type="ECO:0000256" key="6">
    <source>
        <dbReference type="ARBA" id="ARBA00023004"/>
    </source>
</evidence>
<gene>
    <name evidence="11" type="ordered locus">PYCH_09430</name>
</gene>
<reference evidence="11 12" key="1">
    <citation type="journal article" date="2011" name="J. Bacteriol.">
        <title>Complete genome sequence of the obligate piezophilic hyperthermophilic archaeon Pyrococcus yayanosii CH1.</title>
        <authorList>
            <person name="Jun X."/>
            <person name="Lupeng L."/>
            <person name="Minjuan X."/>
            <person name="Oger P."/>
            <person name="Fengping W."/>
            <person name="Jebbar M."/>
            <person name="Xiang X."/>
        </authorList>
    </citation>
    <scope>NUCLEOTIDE SEQUENCE [LARGE SCALE GENOMIC DNA]</scope>
    <source>
        <strain evidence="12">CH1 / JCM 16557</strain>
    </source>
</reference>
<dbReference type="OrthoDB" id="30771at2157"/>
<dbReference type="InterPro" id="IPR036503">
    <property type="entry name" value="Ald_Fedxn_OxRdtase_N_sf"/>
</dbReference>
<dbReference type="Pfam" id="PF02730">
    <property type="entry name" value="AFOR_N"/>
    <property type="match status" value="1"/>
</dbReference>
<dbReference type="GO" id="GO:0016625">
    <property type="term" value="F:oxidoreductase activity, acting on the aldehyde or oxo group of donors, iron-sulfur protein as acceptor"/>
    <property type="evidence" value="ECO:0007669"/>
    <property type="project" value="InterPro"/>
</dbReference>
<dbReference type="InterPro" id="IPR051919">
    <property type="entry name" value="W-dependent_AOR"/>
</dbReference>
<keyword evidence="12" id="KW-1185">Reference proteome</keyword>
<evidence type="ECO:0000256" key="9">
    <source>
        <dbReference type="ARBA" id="ARBA00049934"/>
    </source>
</evidence>
<comment type="similarity">
    <text evidence="2">Belongs to the AOR/FOR family.</text>
</comment>
<dbReference type="SMART" id="SM00790">
    <property type="entry name" value="AFOR_N"/>
    <property type="match status" value="1"/>
</dbReference>
<comment type="cofactor">
    <cofactor evidence="1">
        <name>[4Fe-4S] cluster</name>
        <dbReference type="ChEBI" id="CHEBI:49883"/>
    </cofactor>
</comment>
<dbReference type="Gene3D" id="3.60.9.10">
    <property type="entry name" value="Aldehyde ferredoxin oxidoreductase, N-terminal domain"/>
    <property type="match status" value="1"/>
</dbReference>
<dbReference type="Proteomes" id="UP000008386">
    <property type="component" value="Chromosome"/>
</dbReference>
<keyword evidence="5" id="KW-0560">Oxidoreductase</keyword>
<keyword evidence="8" id="KW-0826">Tungsten</keyword>
<evidence type="ECO:0000313" key="11">
    <source>
        <dbReference type="EMBL" id="AEH24628.1"/>
    </source>
</evidence>
<dbReference type="EMBL" id="CP002779">
    <property type="protein sequence ID" value="AEH24628.1"/>
    <property type="molecule type" value="Genomic_DNA"/>
</dbReference>
<dbReference type="Gene3D" id="1.10.569.10">
    <property type="entry name" value="Aldehyde Ferredoxin Oxidoreductase Protein, subunit A, domain 2"/>
    <property type="match status" value="1"/>
</dbReference>
<evidence type="ECO:0000256" key="3">
    <source>
        <dbReference type="ARBA" id="ARBA00022485"/>
    </source>
</evidence>
<dbReference type="SUPFAM" id="SSF48310">
    <property type="entry name" value="Aldehyde ferredoxin oxidoreductase, C-terminal domains"/>
    <property type="match status" value="1"/>
</dbReference>
<dbReference type="STRING" id="529709.PYCH_09430"/>
<keyword evidence="4" id="KW-0479">Metal-binding</keyword>
<evidence type="ECO:0000259" key="10">
    <source>
        <dbReference type="SMART" id="SM00790"/>
    </source>
</evidence>
<sequence length="606" mass="67230">MFGYNGKILRVNLSDETIKEETFNEAFAKRWLGTRGFGIYYLLKEIDPTIDPFSPENKLIFATGPLTGTSAPTGGRYMVITKSPLTEYVAMANSGGFFGPELKFAGWDALIIEGKANHPVYIYINDESVEIKDASHLWGKVVSETEERLKEEVGDKNVQIASIGPAGENKVRFAAVMNNGHRAAGRGGVGAVMGSKNLKAIVVRGHKKVEVADKGKFMEVVREKIEKLKKDPVAGGGLPKYGTAVLVNIINENGLYPTRNFQKGVFEYAYEQSGEAMAAKYLTKNKPCFACPIGCGRVNRLPTLGITEGPEYESVWALGANLGINDLASIIEANHLADEFGMDTISLGGTLATAMELYEKGLLKQEDIGEDAPPFRWGNTEVLHYYVEKIARREGFGDVLAEGGYRLAEKFNGLEYFMGVKKQELPAYDPRGAEGHGLGYATNNRGGCHIKQYMISPEILGYPYKMDPHDISDEKVKMVILFQDLTALVDAAGLCVFTTFGLGADDYRDLLNAALGWDFSTEDYLKIGERIWNAERLFNLKAGLDPVKEDTLPKRLLEEPMPEGPHKGHVVRLKEMLPRYYKFRGWTEDGRIPEEKLKELGLEEFI</sequence>
<protein>
    <submittedName>
        <fullName evidence="11">Tungsten-containing aldehyde ferredoxin oxidoreductase</fullName>
    </submittedName>
</protein>
<organism evidence="11 12">
    <name type="scientific">Pyrococcus yayanosii (strain CH1 / JCM 16557)</name>
    <dbReference type="NCBI Taxonomy" id="529709"/>
    <lineage>
        <taxon>Archaea</taxon>
        <taxon>Methanobacteriati</taxon>
        <taxon>Methanobacteriota</taxon>
        <taxon>Thermococci</taxon>
        <taxon>Thermococcales</taxon>
        <taxon>Thermococcaceae</taxon>
        <taxon>Pyrococcus</taxon>
    </lineage>
</organism>
<dbReference type="InterPro" id="IPR013984">
    <property type="entry name" value="Ald_Fedxn_OxRdtase_dom2"/>
</dbReference>
<evidence type="ECO:0000256" key="4">
    <source>
        <dbReference type="ARBA" id="ARBA00022723"/>
    </source>
</evidence>
<evidence type="ECO:0000256" key="5">
    <source>
        <dbReference type="ARBA" id="ARBA00023002"/>
    </source>
</evidence>
<keyword evidence="3" id="KW-0004">4Fe-4S</keyword>
<dbReference type="GO" id="GO:0046872">
    <property type="term" value="F:metal ion binding"/>
    <property type="evidence" value="ECO:0007669"/>
    <property type="project" value="UniProtKB-KW"/>
</dbReference>
<dbReference type="InterPro" id="IPR036021">
    <property type="entry name" value="Tungsten_al_ferr_oxy-like_C"/>
</dbReference>
<dbReference type="Pfam" id="PF01314">
    <property type="entry name" value="AFOR_C"/>
    <property type="match status" value="1"/>
</dbReference>
<comment type="cofactor">
    <cofactor evidence="9">
        <name>tungstopterin</name>
        <dbReference type="ChEBI" id="CHEBI:30402"/>
    </cofactor>
</comment>
<dbReference type="SUPFAM" id="SSF56228">
    <property type="entry name" value="Aldehyde ferredoxin oxidoreductase, N-terminal domain"/>
    <property type="match status" value="1"/>
</dbReference>
<evidence type="ECO:0000256" key="1">
    <source>
        <dbReference type="ARBA" id="ARBA00001966"/>
    </source>
</evidence>
<dbReference type="InterPro" id="IPR001203">
    <property type="entry name" value="OxRdtase_Ald_Fedxn_C"/>
</dbReference>